<evidence type="ECO:0000313" key="7">
    <source>
        <dbReference type="EMBL" id="CAI9101801.1"/>
    </source>
</evidence>
<evidence type="ECO:0000256" key="1">
    <source>
        <dbReference type="ARBA" id="ARBA00004116"/>
    </source>
</evidence>
<evidence type="ECO:0000256" key="3">
    <source>
        <dbReference type="ARBA" id="ARBA00022554"/>
    </source>
</evidence>
<dbReference type="EMBL" id="OX459121">
    <property type="protein sequence ID" value="CAI9101801.1"/>
    <property type="molecule type" value="Genomic_DNA"/>
</dbReference>
<dbReference type="SUPFAM" id="SSF63829">
    <property type="entry name" value="Calcium-dependent phosphotriesterase"/>
    <property type="match status" value="1"/>
</dbReference>
<dbReference type="Proteomes" id="UP001161247">
    <property type="component" value="Chromosome 4"/>
</dbReference>
<sequence length="340" mass="37489">MLPIFTLLFFIPQLFALQVTDPYTRFSKLDLPPGPFGPDSVSLDPSNTGPYVGVSDGRILKYNGKEFVDFAYLSPNWTKELCEGVRNLSMGPICGRPLGFSFDSNTGNLYVVGAYGGFYRVSPGGGKANLIASGVNNVKFNYLNGIDVDSNKRVVYFTDTSLVYNFTDALLSRPEIPGDSSGRLIKYDIEKKQLTVLLDKLPRPTGPAVSEDSTFLVYGSFTTQRIFKYHLIGPKKGATEVLIDNLPGFPVKIKRAPCGSFWVPVNVLVQPQPRLVHPFGYKFNSFGGIILKKNFSTEYSEAQVNVVQEYNSLLGFSGKTLFVGSRIVSFVGKYRTSGLL</sequence>
<feature type="domain" description="Strictosidine synthase conserved region" evidence="6">
    <location>
        <begin position="144"/>
        <end position="233"/>
    </location>
</feature>
<dbReference type="GO" id="GO:0016787">
    <property type="term" value="F:hydrolase activity"/>
    <property type="evidence" value="ECO:0007669"/>
    <property type="project" value="TreeGrafter"/>
</dbReference>
<evidence type="ECO:0000256" key="4">
    <source>
        <dbReference type="ARBA" id="ARBA00023180"/>
    </source>
</evidence>
<proteinExistence type="inferred from homology"/>
<keyword evidence="4" id="KW-0325">Glycoprotein</keyword>
<dbReference type="Gene3D" id="2.120.10.30">
    <property type="entry name" value="TolB, C-terminal domain"/>
    <property type="match status" value="1"/>
</dbReference>
<keyword evidence="5" id="KW-0732">Signal</keyword>
<dbReference type="GO" id="GO:0005773">
    <property type="term" value="C:vacuole"/>
    <property type="evidence" value="ECO:0007669"/>
    <property type="project" value="UniProtKB-SubCell"/>
</dbReference>
<reference evidence="7" key="1">
    <citation type="submission" date="2023-03" db="EMBL/GenBank/DDBJ databases">
        <authorList>
            <person name="Julca I."/>
        </authorList>
    </citation>
    <scope>NUCLEOTIDE SEQUENCE</scope>
</reference>
<evidence type="ECO:0000259" key="6">
    <source>
        <dbReference type="Pfam" id="PF03088"/>
    </source>
</evidence>
<dbReference type="InterPro" id="IPR011042">
    <property type="entry name" value="6-blade_b-propeller_TolB-like"/>
</dbReference>
<name>A0AAV1D1L7_OLDCO</name>
<dbReference type="PANTHER" id="PTHR10426:SF136">
    <property type="entry name" value="PROTEIN STRICTOSIDINE SYNTHASE-LIKE 9-LIKE"/>
    <property type="match status" value="1"/>
</dbReference>
<organism evidence="7 8">
    <name type="scientific">Oldenlandia corymbosa var. corymbosa</name>
    <dbReference type="NCBI Taxonomy" id="529605"/>
    <lineage>
        <taxon>Eukaryota</taxon>
        <taxon>Viridiplantae</taxon>
        <taxon>Streptophyta</taxon>
        <taxon>Embryophyta</taxon>
        <taxon>Tracheophyta</taxon>
        <taxon>Spermatophyta</taxon>
        <taxon>Magnoliopsida</taxon>
        <taxon>eudicotyledons</taxon>
        <taxon>Gunneridae</taxon>
        <taxon>Pentapetalae</taxon>
        <taxon>asterids</taxon>
        <taxon>lamiids</taxon>
        <taxon>Gentianales</taxon>
        <taxon>Rubiaceae</taxon>
        <taxon>Rubioideae</taxon>
        <taxon>Spermacoceae</taxon>
        <taxon>Hedyotis-Oldenlandia complex</taxon>
        <taxon>Oldenlandia</taxon>
    </lineage>
</organism>
<keyword evidence="8" id="KW-1185">Reference proteome</keyword>
<dbReference type="GO" id="GO:0012505">
    <property type="term" value="C:endomembrane system"/>
    <property type="evidence" value="ECO:0007669"/>
    <property type="project" value="TreeGrafter"/>
</dbReference>
<protein>
    <submittedName>
        <fullName evidence="7">OLC1v1039215C1</fullName>
    </submittedName>
</protein>
<dbReference type="InterPro" id="IPR018119">
    <property type="entry name" value="Strictosidine_synth_cons-reg"/>
</dbReference>
<keyword evidence="3" id="KW-0926">Vacuole</keyword>
<accession>A0AAV1D1L7</accession>
<feature type="chain" id="PRO_5043337105" evidence="5">
    <location>
        <begin position="17"/>
        <end position="340"/>
    </location>
</feature>
<gene>
    <name evidence="7" type="ORF">OLC1_LOCUS11309</name>
</gene>
<evidence type="ECO:0000313" key="8">
    <source>
        <dbReference type="Proteomes" id="UP001161247"/>
    </source>
</evidence>
<feature type="signal peptide" evidence="5">
    <location>
        <begin position="1"/>
        <end position="16"/>
    </location>
</feature>
<dbReference type="PANTHER" id="PTHR10426">
    <property type="entry name" value="STRICTOSIDINE SYNTHASE-RELATED"/>
    <property type="match status" value="1"/>
</dbReference>
<dbReference type="AlphaFoldDB" id="A0AAV1D1L7"/>
<evidence type="ECO:0000256" key="5">
    <source>
        <dbReference type="SAM" id="SignalP"/>
    </source>
</evidence>
<evidence type="ECO:0000256" key="2">
    <source>
        <dbReference type="ARBA" id="ARBA00009191"/>
    </source>
</evidence>
<dbReference type="Pfam" id="PF03088">
    <property type="entry name" value="Str_synth"/>
    <property type="match status" value="1"/>
</dbReference>
<comment type="similarity">
    <text evidence="2">Belongs to the strictosidine synthase family.</text>
</comment>
<comment type="subcellular location">
    <subcellularLocation>
        <location evidence="1">Vacuole</location>
    </subcellularLocation>
</comment>